<comment type="caution">
    <text evidence="1">The sequence shown here is derived from an EMBL/GenBank/DDBJ whole genome shotgun (WGS) entry which is preliminary data.</text>
</comment>
<evidence type="ECO:0000313" key="2">
    <source>
        <dbReference type="Proteomes" id="UP001233999"/>
    </source>
</evidence>
<feature type="non-terminal residue" evidence="1">
    <location>
        <position position="1"/>
    </location>
</feature>
<keyword evidence="2" id="KW-1185">Reference proteome</keyword>
<accession>A0AAD7Z527</accession>
<sequence length="73" mass="8152">VKLGPLEESIGCSISPTVSFFNRGLGYGRPVEGMLGRFSCWLMHKTLLVISFSRIRSSFTSPYFLTNFSLNLS</sequence>
<proteinExistence type="predicted"/>
<dbReference type="EMBL" id="JASPKZ010010651">
    <property type="protein sequence ID" value="KAJ9574219.1"/>
    <property type="molecule type" value="Genomic_DNA"/>
</dbReference>
<dbReference type="Proteomes" id="UP001233999">
    <property type="component" value="Unassembled WGS sequence"/>
</dbReference>
<name>A0AAD7Z527_DIPPU</name>
<gene>
    <name evidence="1" type="ORF">L9F63_008400</name>
</gene>
<reference evidence="1" key="2">
    <citation type="submission" date="2023-05" db="EMBL/GenBank/DDBJ databases">
        <authorList>
            <person name="Fouks B."/>
        </authorList>
    </citation>
    <scope>NUCLEOTIDE SEQUENCE</scope>
    <source>
        <strain evidence="1">Stay&amp;Tobe</strain>
        <tissue evidence="1">Testes</tissue>
    </source>
</reference>
<evidence type="ECO:0000313" key="1">
    <source>
        <dbReference type="EMBL" id="KAJ9574219.1"/>
    </source>
</evidence>
<reference evidence="1" key="1">
    <citation type="journal article" date="2023" name="IScience">
        <title>Live-bearing cockroach genome reveals convergent evolutionary mechanisms linked to viviparity in insects and beyond.</title>
        <authorList>
            <person name="Fouks B."/>
            <person name="Harrison M.C."/>
            <person name="Mikhailova A.A."/>
            <person name="Marchal E."/>
            <person name="English S."/>
            <person name="Carruthers M."/>
            <person name="Jennings E.C."/>
            <person name="Chiamaka E.L."/>
            <person name="Frigard R.A."/>
            <person name="Pippel M."/>
            <person name="Attardo G.M."/>
            <person name="Benoit J.B."/>
            <person name="Bornberg-Bauer E."/>
            <person name="Tobe S.S."/>
        </authorList>
    </citation>
    <scope>NUCLEOTIDE SEQUENCE</scope>
    <source>
        <strain evidence="1">Stay&amp;Tobe</strain>
    </source>
</reference>
<dbReference type="AlphaFoldDB" id="A0AAD7Z527"/>
<protein>
    <submittedName>
        <fullName evidence="1">Uncharacterized protein</fullName>
    </submittedName>
</protein>
<organism evidence="1 2">
    <name type="scientific">Diploptera punctata</name>
    <name type="common">Pacific beetle cockroach</name>
    <dbReference type="NCBI Taxonomy" id="6984"/>
    <lineage>
        <taxon>Eukaryota</taxon>
        <taxon>Metazoa</taxon>
        <taxon>Ecdysozoa</taxon>
        <taxon>Arthropoda</taxon>
        <taxon>Hexapoda</taxon>
        <taxon>Insecta</taxon>
        <taxon>Pterygota</taxon>
        <taxon>Neoptera</taxon>
        <taxon>Polyneoptera</taxon>
        <taxon>Dictyoptera</taxon>
        <taxon>Blattodea</taxon>
        <taxon>Blaberoidea</taxon>
        <taxon>Blaberidae</taxon>
        <taxon>Diplopterinae</taxon>
        <taxon>Diploptera</taxon>
    </lineage>
</organism>
<feature type="non-terminal residue" evidence="1">
    <location>
        <position position="73"/>
    </location>
</feature>